<sequence length="201" mass="20107">MKLRSLAIRSIASIAAAFTPSVAWAHAGTGAAADFSHGFLHPLTGADHMLAMIAVGILAYQIGGRALWFVPLSFLLFMVVGGTLGATGVDMPHVELGIALSVVILGAAIAFGIAAPLLVTMAIVGIFAVFHGHAHGAEMPASTSALGYALGFVSSTALLHLAGIGIGMLIGRIGARHEPALVRAAGGLMTVAGLGVLGGVL</sequence>
<evidence type="ECO:0000256" key="2">
    <source>
        <dbReference type="SAM" id="SignalP"/>
    </source>
</evidence>
<keyword evidence="1" id="KW-1133">Transmembrane helix</keyword>
<evidence type="ECO:0000313" key="3">
    <source>
        <dbReference type="EMBL" id="KXF76566.1"/>
    </source>
</evidence>
<feature type="transmembrane region" description="Helical" evidence="1">
    <location>
        <begin position="98"/>
        <end position="130"/>
    </location>
</feature>
<dbReference type="PIRSF" id="PIRSF016919">
    <property type="entry name" value="HupE_UreJ"/>
    <property type="match status" value="1"/>
</dbReference>
<dbReference type="Proteomes" id="UP000070107">
    <property type="component" value="Unassembled WGS sequence"/>
</dbReference>
<feature type="chain" id="PRO_5007465301" evidence="2">
    <location>
        <begin position="26"/>
        <end position="201"/>
    </location>
</feature>
<protein>
    <submittedName>
        <fullName evidence="3">Urease accessory protein</fullName>
    </submittedName>
</protein>
<dbReference type="EMBL" id="LNTU01000023">
    <property type="protein sequence ID" value="KXF76566.1"/>
    <property type="molecule type" value="Genomic_DNA"/>
</dbReference>
<name>A0A135HTP6_9HYPH</name>
<dbReference type="STRING" id="1494590.ATN84_10930"/>
<dbReference type="InterPro" id="IPR007038">
    <property type="entry name" value="HupE_UreJ"/>
</dbReference>
<reference evidence="3 4" key="1">
    <citation type="submission" date="2015-11" db="EMBL/GenBank/DDBJ databases">
        <title>Draft genome sequence of Paramesorhizobium deserti A-3-E, a strain highly resistant to diverse beta-lactam antibiotics.</title>
        <authorList>
            <person name="Lv R."/>
            <person name="Yang X."/>
            <person name="Fang N."/>
            <person name="Guo J."/>
            <person name="Luo X."/>
            <person name="Peng F."/>
            <person name="Yang R."/>
            <person name="Cui Y."/>
            <person name="Fang C."/>
            <person name="Song Y."/>
        </authorList>
    </citation>
    <scope>NUCLEOTIDE SEQUENCE [LARGE SCALE GENOMIC DNA]</scope>
    <source>
        <strain evidence="3 4">A-3-E</strain>
    </source>
</reference>
<organism evidence="3 4">
    <name type="scientific">Paramesorhizobium deserti</name>
    <dbReference type="NCBI Taxonomy" id="1494590"/>
    <lineage>
        <taxon>Bacteria</taxon>
        <taxon>Pseudomonadati</taxon>
        <taxon>Pseudomonadota</taxon>
        <taxon>Alphaproteobacteria</taxon>
        <taxon>Hyphomicrobiales</taxon>
        <taxon>Phyllobacteriaceae</taxon>
        <taxon>Paramesorhizobium</taxon>
    </lineage>
</organism>
<feature type="transmembrane region" description="Helical" evidence="1">
    <location>
        <begin position="67"/>
        <end position="86"/>
    </location>
</feature>
<keyword evidence="4" id="KW-1185">Reference proteome</keyword>
<keyword evidence="1" id="KW-0812">Transmembrane</keyword>
<proteinExistence type="predicted"/>
<dbReference type="OrthoDB" id="9808192at2"/>
<keyword evidence="2" id="KW-0732">Signal</keyword>
<keyword evidence="1" id="KW-0472">Membrane</keyword>
<feature type="transmembrane region" description="Helical" evidence="1">
    <location>
        <begin position="180"/>
        <end position="200"/>
    </location>
</feature>
<feature type="transmembrane region" description="Helical" evidence="1">
    <location>
        <begin position="150"/>
        <end position="174"/>
    </location>
</feature>
<dbReference type="AlphaFoldDB" id="A0A135HTP6"/>
<evidence type="ECO:0000256" key="1">
    <source>
        <dbReference type="SAM" id="Phobius"/>
    </source>
</evidence>
<evidence type="ECO:0000313" key="4">
    <source>
        <dbReference type="Proteomes" id="UP000070107"/>
    </source>
</evidence>
<feature type="transmembrane region" description="Helical" evidence="1">
    <location>
        <begin position="41"/>
        <end position="60"/>
    </location>
</feature>
<feature type="signal peptide" evidence="2">
    <location>
        <begin position="1"/>
        <end position="25"/>
    </location>
</feature>
<accession>A0A135HTP6</accession>
<dbReference type="Pfam" id="PF04955">
    <property type="entry name" value="HupE_UreJ"/>
    <property type="match status" value="1"/>
</dbReference>
<gene>
    <name evidence="3" type="ORF">ATN84_10930</name>
</gene>
<comment type="caution">
    <text evidence="3">The sequence shown here is derived from an EMBL/GenBank/DDBJ whole genome shotgun (WGS) entry which is preliminary data.</text>
</comment>